<dbReference type="EMBL" id="KB743700">
    <property type="protein sequence ID" value="EOA97399.1"/>
    <property type="molecule type" value="Genomic_DNA"/>
</dbReference>
<evidence type="ECO:0000313" key="2">
    <source>
        <dbReference type="EMBL" id="EOA97399.1"/>
    </source>
</evidence>
<protein>
    <submittedName>
        <fullName evidence="2">Uncharacterized protein</fullName>
    </submittedName>
</protein>
<dbReference type="AlphaFoldDB" id="R0L7L5"/>
<evidence type="ECO:0000313" key="3">
    <source>
        <dbReference type="Proteomes" id="UP000296049"/>
    </source>
</evidence>
<feature type="compositionally biased region" description="Basic and acidic residues" evidence="1">
    <location>
        <begin position="65"/>
        <end position="77"/>
    </location>
</feature>
<gene>
    <name evidence="2" type="ORF">Anapl_10530</name>
</gene>
<feature type="region of interest" description="Disordered" evidence="1">
    <location>
        <begin position="13"/>
        <end position="77"/>
    </location>
</feature>
<accession>R0L7L5</accession>
<organism evidence="2 3">
    <name type="scientific">Anas platyrhynchos</name>
    <name type="common">Mallard</name>
    <name type="synonym">Anas boschas</name>
    <dbReference type="NCBI Taxonomy" id="8839"/>
    <lineage>
        <taxon>Eukaryota</taxon>
        <taxon>Metazoa</taxon>
        <taxon>Chordata</taxon>
        <taxon>Craniata</taxon>
        <taxon>Vertebrata</taxon>
        <taxon>Euteleostomi</taxon>
        <taxon>Archelosauria</taxon>
        <taxon>Archosauria</taxon>
        <taxon>Dinosauria</taxon>
        <taxon>Saurischia</taxon>
        <taxon>Theropoda</taxon>
        <taxon>Coelurosauria</taxon>
        <taxon>Aves</taxon>
        <taxon>Neognathae</taxon>
        <taxon>Galloanserae</taxon>
        <taxon>Anseriformes</taxon>
        <taxon>Anatidae</taxon>
        <taxon>Anatinae</taxon>
        <taxon>Anas</taxon>
    </lineage>
</organism>
<name>R0L7L5_ANAPL</name>
<reference evidence="3" key="1">
    <citation type="journal article" date="2013" name="Nat. Genet.">
        <title>The duck genome and transcriptome provide insight into an avian influenza virus reservoir species.</title>
        <authorList>
            <person name="Huang Y."/>
            <person name="Li Y."/>
            <person name="Burt D.W."/>
            <person name="Chen H."/>
            <person name="Zhang Y."/>
            <person name="Qian W."/>
            <person name="Kim H."/>
            <person name="Gan S."/>
            <person name="Zhao Y."/>
            <person name="Li J."/>
            <person name="Yi K."/>
            <person name="Feng H."/>
            <person name="Zhu P."/>
            <person name="Li B."/>
            <person name="Liu Q."/>
            <person name="Fairley S."/>
            <person name="Magor K.E."/>
            <person name="Du Z."/>
            <person name="Hu X."/>
            <person name="Goodman L."/>
            <person name="Tafer H."/>
            <person name="Vignal A."/>
            <person name="Lee T."/>
            <person name="Kim K.W."/>
            <person name="Sheng Z."/>
            <person name="An Y."/>
            <person name="Searle S."/>
            <person name="Herrero J."/>
            <person name="Groenen M.A."/>
            <person name="Crooijmans R.P."/>
            <person name="Faraut T."/>
            <person name="Cai Q."/>
            <person name="Webster R.G."/>
            <person name="Aldridge J.R."/>
            <person name="Warren W.C."/>
            <person name="Bartschat S."/>
            <person name="Kehr S."/>
            <person name="Marz M."/>
            <person name="Stadler P.F."/>
            <person name="Smith J."/>
            <person name="Kraus R.H."/>
            <person name="Zhao Y."/>
            <person name="Ren L."/>
            <person name="Fei J."/>
            <person name="Morisson M."/>
            <person name="Kaiser P."/>
            <person name="Griffin D.K."/>
            <person name="Rao M."/>
            <person name="Pitel F."/>
            <person name="Wang J."/>
            <person name="Li N."/>
        </authorList>
    </citation>
    <scope>NUCLEOTIDE SEQUENCE [LARGE SCALE GENOMIC DNA]</scope>
</reference>
<keyword evidence="3" id="KW-1185">Reference proteome</keyword>
<proteinExistence type="predicted"/>
<dbReference type="Proteomes" id="UP000296049">
    <property type="component" value="Unassembled WGS sequence"/>
</dbReference>
<sequence>MCLAPASLILPRREAVSAHEPAAGIPESSAPSLPSQPPAPYRITFPGLHQQPLPGTAGQKKRKLRLLDRCRRETSEE</sequence>
<evidence type="ECO:0000256" key="1">
    <source>
        <dbReference type="SAM" id="MobiDB-lite"/>
    </source>
</evidence>